<feature type="compositionally biased region" description="Polar residues" evidence="3">
    <location>
        <begin position="445"/>
        <end position="460"/>
    </location>
</feature>
<dbReference type="Pfam" id="PF00076">
    <property type="entry name" value="RRM_1"/>
    <property type="match status" value="2"/>
</dbReference>
<organism evidence="5 6">
    <name type="scientific">Escallonia rubra</name>
    <dbReference type="NCBI Taxonomy" id="112253"/>
    <lineage>
        <taxon>Eukaryota</taxon>
        <taxon>Viridiplantae</taxon>
        <taxon>Streptophyta</taxon>
        <taxon>Embryophyta</taxon>
        <taxon>Tracheophyta</taxon>
        <taxon>Spermatophyta</taxon>
        <taxon>Magnoliopsida</taxon>
        <taxon>eudicotyledons</taxon>
        <taxon>Gunneridae</taxon>
        <taxon>Pentapetalae</taxon>
        <taxon>asterids</taxon>
        <taxon>campanulids</taxon>
        <taxon>Escalloniales</taxon>
        <taxon>Escalloniaceae</taxon>
        <taxon>Escallonia</taxon>
    </lineage>
</organism>
<feature type="domain" description="RRM" evidence="4">
    <location>
        <begin position="71"/>
        <end position="148"/>
    </location>
</feature>
<name>A0AA88SCG6_9ASTE</name>
<sequence>MDPTKKRKLEENGIAPESDAGLIKIPIEDARKIIEPFTHEQLLEIVTNAMVRHLDVLAAVRSVADRDPTQRKLFVRGLGWDTSTDNLRSLFSTYGELEEAIVILDKATGKSKGFGFVTFKHVDGALLALKEPSKKIDGRMTVTQLAAAGLSGAGPNLQTADVAARKIYVATVPQDMPAERLLAHFSSYGEIEEGPLGFDKATGKSKGFALFVYKTAEAARASLVDPVKNIDGVQLNCKLAIDGKRGKVGMPVTAMQGGAGGVVQGPNVVGPGEQPHVQPPSSVPGSFGSQYGGPGGIAGYSGYPGGLPGAVGHHPLSTALGSGGPGLSSVGVGPGGLSSLGSQAPSAFGAGGNGYGAGLGGPYGGSHFGGPSSAAYGGLGGGLAGGSGGLIGSGGGLGGGGLSGAGAGLLAGAGAGLGGPGRGSSLYGLPPSSVGMQAESAHYSLSSSGYQSQHQTTGASQAPRVPHGGSYPPYF</sequence>
<dbReference type="PANTHER" id="PTHR48024:SF25">
    <property type="entry name" value="UBP1-ASSOCIATED PROTEIN 2C"/>
    <property type="match status" value="1"/>
</dbReference>
<comment type="caution">
    <text evidence="5">The sequence shown here is derived from an EMBL/GenBank/DDBJ whole genome shotgun (WGS) entry which is preliminary data.</text>
</comment>
<proteinExistence type="predicted"/>
<dbReference type="Proteomes" id="UP001187471">
    <property type="component" value="Unassembled WGS sequence"/>
</dbReference>
<dbReference type="FunFam" id="3.30.70.330:FF:000529">
    <property type="entry name" value="UBP1-associated protein 2C isoform A"/>
    <property type="match status" value="1"/>
</dbReference>
<protein>
    <recommendedName>
        <fullName evidence="4">RRM domain-containing protein</fullName>
    </recommendedName>
</protein>
<dbReference type="InterPro" id="IPR050886">
    <property type="entry name" value="RNA-binding_reg"/>
</dbReference>
<dbReference type="PROSITE" id="PS50102">
    <property type="entry name" value="RRM"/>
    <property type="match status" value="2"/>
</dbReference>
<feature type="domain" description="RRM" evidence="4">
    <location>
        <begin position="165"/>
        <end position="253"/>
    </location>
</feature>
<dbReference type="PANTHER" id="PTHR48024">
    <property type="entry name" value="GEO13361P1-RELATED"/>
    <property type="match status" value="1"/>
</dbReference>
<dbReference type="InterPro" id="IPR035979">
    <property type="entry name" value="RBD_domain_sf"/>
</dbReference>
<gene>
    <name evidence="5" type="ORF">RJ640_004376</name>
</gene>
<keyword evidence="1 2" id="KW-0694">RNA-binding</keyword>
<dbReference type="AlphaFoldDB" id="A0AA88SCG6"/>
<accession>A0AA88SCG6</accession>
<evidence type="ECO:0000256" key="2">
    <source>
        <dbReference type="PROSITE-ProRule" id="PRU00176"/>
    </source>
</evidence>
<keyword evidence="6" id="KW-1185">Reference proteome</keyword>
<evidence type="ECO:0000256" key="1">
    <source>
        <dbReference type="ARBA" id="ARBA00022884"/>
    </source>
</evidence>
<dbReference type="SMART" id="SM00360">
    <property type="entry name" value="RRM"/>
    <property type="match status" value="2"/>
</dbReference>
<dbReference type="SUPFAM" id="SSF54928">
    <property type="entry name" value="RNA-binding domain, RBD"/>
    <property type="match status" value="2"/>
</dbReference>
<reference evidence="5" key="1">
    <citation type="submission" date="2022-12" db="EMBL/GenBank/DDBJ databases">
        <title>Draft genome assemblies for two species of Escallonia (Escalloniales).</title>
        <authorList>
            <person name="Chanderbali A."/>
            <person name="Dervinis C."/>
            <person name="Anghel I."/>
            <person name="Soltis D."/>
            <person name="Soltis P."/>
            <person name="Zapata F."/>
        </authorList>
    </citation>
    <scope>NUCLEOTIDE SEQUENCE</scope>
    <source>
        <strain evidence="5">UCBG92.1500</strain>
        <tissue evidence="5">Leaf</tissue>
    </source>
</reference>
<dbReference type="Gene3D" id="3.30.70.330">
    <property type="match status" value="2"/>
</dbReference>
<dbReference type="GO" id="GO:0005634">
    <property type="term" value="C:nucleus"/>
    <property type="evidence" value="ECO:0007669"/>
    <property type="project" value="TreeGrafter"/>
</dbReference>
<evidence type="ECO:0000313" key="6">
    <source>
        <dbReference type="Proteomes" id="UP001187471"/>
    </source>
</evidence>
<evidence type="ECO:0000313" key="5">
    <source>
        <dbReference type="EMBL" id="KAK2986620.1"/>
    </source>
</evidence>
<evidence type="ECO:0000256" key="3">
    <source>
        <dbReference type="SAM" id="MobiDB-lite"/>
    </source>
</evidence>
<feature type="region of interest" description="Disordered" evidence="3">
    <location>
        <begin position="445"/>
        <end position="475"/>
    </location>
</feature>
<evidence type="ECO:0000259" key="4">
    <source>
        <dbReference type="PROSITE" id="PS50102"/>
    </source>
</evidence>
<dbReference type="InterPro" id="IPR012677">
    <property type="entry name" value="Nucleotide-bd_a/b_plait_sf"/>
</dbReference>
<dbReference type="EMBL" id="JAVXUO010001040">
    <property type="protein sequence ID" value="KAK2986620.1"/>
    <property type="molecule type" value="Genomic_DNA"/>
</dbReference>
<dbReference type="InterPro" id="IPR000504">
    <property type="entry name" value="RRM_dom"/>
</dbReference>
<dbReference type="GO" id="GO:0003723">
    <property type="term" value="F:RNA binding"/>
    <property type="evidence" value="ECO:0007669"/>
    <property type="project" value="UniProtKB-UniRule"/>
</dbReference>